<evidence type="ECO:0000256" key="4">
    <source>
        <dbReference type="ARBA" id="ARBA00022989"/>
    </source>
</evidence>
<reference evidence="8" key="1">
    <citation type="submission" date="2025-08" db="UniProtKB">
        <authorList>
            <consortium name="Ensembl"/>
        </authorList>
    </citation>
    <scope>IDENTIFICATION</scope>
</reference>
<dbReference type="Pfam" id="PF07810">
    <property type="entry name" value="TMC"/>
    <property type="match status" value="1"/>
</dbReference>
<feature type="transmembrane region" description="Helical" evidence="6">
    <location>
        <begin position="34"/>
        <end position="60"/>
    </location>
</feature>
<proteinExistence type="inferred from homology"/>
<evidence type="ECO:0000313" key="8">
    <source>
        <dbReference type="Ensembl" id="ENSEBUP00000003437.1"/>
    </source>
</evidence>
<reference evidence="8" key="2">
    <citation type="submission" date="2025-09" db="UniProtKB">
        <authorList>
            <consortium name="Ensembl"/>
        </authorList>
    </citation>
    <scope>IDENTIFICATION</scope>
</reference>
<feature type="transmembrane region" description="Helical" evidence="6">
    <location>
        <begin position="127"/>
        <end position="146"/>
    </location>
</feature>
<protein>
    <recommendedName>
        <fullName evidence="6">Transmembrane channel-like protein</fullName>
    </recommendedName>
</protein>
<feature type="transmembrane region" description="Helical" evidence="6">
    <location>
        <begin position="261"/>
        <end position="280"/>
    </location>
</feature>
<dbReference type="PANTHER" id="PTHR23302">
    <property type="entry name" value="TRANSMEMBRANE CHANNEL-RELATED"/>
    <property type="match status" value="1"/>
</dbReference>
<evidence type="ECO:0000256" key="1">
    <source>
        <dbReference type="ARBA" id="ARBA00004141"/>
    </source>
</evidence>
<feature type="transmembrane region" description="Helical" evidence="6">
    <location>
        <begin position="414"/>
        <end position="437"/>
    </location>
</feature>
<dbReference type="GO" id="GO:0008381">
    <property type="term" value="F:mechanosensitive monoatomic ion channel activity"/>
    <property type="evidence" value="ECO:0007669"/>
    <property type="project" value="TreeGrafter"/>
</dbReference>
<keyword evidence="4 6" id="KW-1133">Transmembrane helix</keyword>
<keyword evidence="5 6" id="KW-0472">Membrane</keyword>
<evidence type="ECO:0000256" key="6">
    <source>
        <dbReference type="RuleBase" id="RU310713"/>
    </source>
</evidence>
<keyword evidence="3 6" id="KW-0812">Transmembrane</keyword>
<evidence type="ECO:0000256" key="3">
    <source>
        <dbReference type="ARBA" id="ARBA00022692"/>
    </source>
</evidence>
<dbReference type="AlphaFoldDB" id="A0A8C4NJQ7"/>
<feature type="domain" description="TMC" evidence="7">
    <location>
        <begin position="346"/>
        <end position="450"/>
    </location>
</feature>
<dbReference type="InterPro" id="IPR012496">
    <property type="entry name" value="TMC_dom"/>
</dbReference>
<feature type="transmembrane region" description="Helical" evidence="6">
    <location>
        <begin position="225"/>
        <end position="249"/>
    </location>
</feature>
<dbReference type="GO" id="GO:0005886">
    <property type="term" value="C:plasma membrane"/>
    <property type="evidence" value="ECO:0007669"/>
    <property type="project" value="InterPro"/>
</dbReference>
<evidence type="ECO:0000256" key="2">
    <source>
        <dbReference type="ARBA" id="ARBA00006510"/>
    </source>
</evidence>
<comment type="similarity">
    <text evidence="2 6">Belongs to the TMC family.</text>
</comment>
<dbReference type="PANTHER" id="PTHR23302:SF42">
    <property type="entry name" value="TRANSMEMBRANE CHANNEL-LIKE PROTEIN 7"/>
    <property type="match status" value="1"/>
</dbReference>
<dbReference type="Proteomes" id="UP000694388">
    <property type="component" value="Unplaced"/>
</dbReference>
<dbReference type="Ensembl" id="ENSEBUT00000003808.1">
    <property type="protein sequence ID" value="ENSEBUP00000003437.1"/>
    <property type="gene ID" value="ENSEBUG00000002499.1"/>
</dbReference>
<feature type="transmembrane region" description="Helical" evidence="6">
    <location>
        <begin position="458"/>
        <end position="478"/>
    </location>
</feature>
<evidence type="ECO:0000259" key="7">
    <source>
        <dbReference type="Pfam" id="PF07810"/>
    </source>
</evidence>
<keyword evidence="9" id="KW-1185">Reference proteome</keyword>
<sequence>MRLSSWMYLLQPWRHHLQTIGGRFGSAVEAYFSFLRFIVVLNIFLVMMVLMFVMVPAALLHASSSKSQDRSTNCTSYMVKVEHFDLFPDHLLDVLSGTGFLEHTILFYGAYAPLTGNLWPGVKYSLVMAYLFVPPACLFFSLVWMLKRLALGLKQSIMGLEQKPCPFSRLLFTGWDFCLREDKAALLHKHSLGNQLQSLVAGRRRDDAAAMRTDMENFKLLALRLSLNILVLALLGAALAAIAAVTISAPKLYNSAPKSGFLSLLILYLPSIIISTANFIMPHLFSLIATFEDYGPNTGIWILLMRLIVLRLASLFVLLISLWSQISLCGHRSCGSCGYNHESFPCWETIVGQELYKLTIFDFLTTFALIICVEFPRKLMVTYCPWKLVRRWGEQQLNVASNVLDVVYGQTICWAAIFFTPLMPAIVCIKYIVIFYLKKVSLMENFRPFSHSIHIIGSDFFFSLVLLLGLGVAAVPMVTTMGWMVPSKACGPFRDLASPAALVNVLLARSPSWLQKSVSITFSQIIAVPLFLLSCLLLSGLLAKLNAQHRAIKLLKEQLTAVRIFHSNITHSHSQGFRSHTLAFIWVLIPHTWSSSISIMYHTLLERRCCRSSFLTKG</sequence>
<accession>A0A8C4NJQ7</accession>
<comment type="subcellular location">
    <subcellularLocation>
        <location evidence="1 6">Membrane</location>
        <topology evidence="1 6">Multi-pass membrane protein</topology>
    </subcellularLocation>
</comment>
<evidence type="ECO:0000256" key="5">
    <source>
        <dbReference type="ARBA" id="ARBA00023136"/>
    </source>
</evidence>
<organism evidence="8 9">
    <name type="scientific">Eptatretus burgeri</name>
    <name type="common">Inshore hagfish</name>
    <dbReference type="NCBI Taxonomy" id="7764"/>
    <lineage>
        <taxon>Eukaryota</taxon>
        <taxon>Metazoa</taxon>
        <taxon>Chordata</taxon>
        <taxon>Craniata</taxon>
        <taxon>Vertebrata</taxon>
        <taxon>Cyclostomata</taxon>
        <taxon>Myxini</taxon>
        <taxon>Myxiniformes</taxon>
        <taxon>Myxinidae</taxon>
        <taxon>Eptatretinae</taxon>
        <taxon>Eptatretus</taxon>
    </lineage>
</organism>
<dbReference type="InterPro" id="IPR038900">
    <property type="entry name" value="TMC"/>
</dbReference>
<name>A0A8C4NJQ7_EPTBU</name>
<dbReference type="GeneTree" id="ENSGT01050000244894"/>
<evidence type="ECO:0000313" key="9">
    <source>
        <dbReference type="Proteomes" id="UP000694388"/>
    </source>
</evidence>
<feature type="transmembrane region" description="Helical" evidence="6">
    <location>
        <begin position="300"/>
        <end position="323"/>
    </location>
</feature>
<feature type="transmembrane region" description="Helical" evidence="6">
    <location>
        <begin position="520"/>
        <end position="543"/>
    </location>
</feature>